<feature type="binding site" evidence="1">
    <location>
        <begin position="551"/>
        <end position="553"/>
    </location>
    <ligand>
        <name>L-glutamate</name>
        <dbReference type="ChEBI" id="CHEBI:29985"/>
    </ligand>
</feature>
<dbReference type="InterPro" id="IPR029055">
    <property type="entry name" value="Ntn_hydrolases_N"/>
</dbReference>
<dbReference type="InterPro" id="IPR000101">
    <property type="entry name" value="GGT_peptidase"/>
</dbReference>
<keyword evidence="4" id="KW-1185">Reference proteome</keyword>
<feature type="transmembrane region" description="Helical" evidence="3">
    <location>
        <begin position="113"/>
        <end position="136"/>
    </location>
</feature>
<dbReference type="Proteomes" id="UP000887560">
    <property type="component" value="Unplaced"/>
</dbReference>
<name>A0A915P8S1_9BILA</name>
<dbReference type="SUPFAM" id="SSF56235">
    <property type="entry name" value="N-terminal nucleophile aminohydrolases (Ntn hydrolases)"/>
    <property type="match status" value="1"/>
</dbReference>
<accession>A0A915P8S1</accession>
<keyword evidence="3" id="KW-0472">Membrane</keyword>
<reference evidence="5" key="1">
    <citation type="submission" date="2022-11" db="UniProtKB">
        <authorList>
            <consortium name="WormBaseParasite"/>
        </authorList>
    </citation>
    <scope>IDENTIFICATION</scope>
</reference>
<evidence type="ECO:0000256" key="3">
    <source>
        <dbReference type="SAM" id="Phobius"/>
    </source>
</evidence>
<sequence>MSTIVDSFGQTFPHVQFRENNHHRSPSNVQQLSTNLNGAVATINNGKLKSLTPPKMYELDNAPVVNEEYNGSAPTNSPTNKVPAATNGRSNNNGTNGVANAYAMDAFTRKKGLPWVLASQMFLIFILVFVIAFLLYKLYLFDEYNKEDSLNLQNINCIQPPTLELNSEMPETVPQKSFSGHFKKAAVVSDNVICSEIGRNVLLRGGNAVDAAISVSFCIGALNYPTAGLGGGFLMTYFRRFDGKCLAIDALGITPSLANNDTNPIENGYKSISVPGELHGLWTAYKRFGSGRITWNNLIMPTVHILNEGFPVSQALEKLSKEFLDKFGNETNKDIRNIFLIPSNDEYFREGQIIRNPQLAETLKKLALTNDPINLFYGNNGAIAKQIVEEFTQNGALITRKDLHSYRSVIDEQPFLNSYSDQKLVFCGSKSSSGYVKIQILLAILQKLYPDFENITSTNHEYWHKFIMAQNYINTELEELNSEDQLKFLLQNITQNKFIENIIQKFGSNSSTSEMPIKEEFLSKNEEDSDLGSSQINIVDSDGNTISVAHSINSPFGSLRRSPILGILWNNHLFNLNNHLTNNRQISPTSPIIVYDRESRKIKLAIGASGGTSLQTFSSLSHVLFQVLSNNKPLREAVNMPRLYKNHHGIAYESGLPKVNFLITLTLVENLNKKGFKLSKIDYSSSLSLNGILREGDATLSAVNDYRVEANNYPSGY</sequence>
<feature type="region of interest" description="Disordered" evidence="2">
    <location>
        <begin position="70"/>
        <end position="93"/>
    </location>
</feature>
<dbReference type="PANTHER" id="PTHR11686">
    <property type="entry name" value="GAMMA GLUTAMYL TRANSPEPTIDASE"/>
    <property type="match status" value="1"/>
</dbReference>
<evidence type="ECO:0000256" key="1">
    <source>
        <dbReference type="PIRSR" id="PIRSR600101-2"/>
    </source>
</evidence>
<keyword evidence="3" id="KW-1133">Transmembrane helix</keyword>
<proteinExistence type="predicted"/>
<keyword evidence="3" id="KW-0812">Transmembrane</keyword>
<dbReference type="WBParaSite" id="scf7180000423310.g10673">
    <property type="protein sequence ID" value="scf7180000423310.g10673"/>
    <property type="gene ID" value="scf7180000423310.g10673"/>
</dbReference>
<dbReference type="AlphaFoldDB" id="A0A915P8S1"/>
<evidence type="ECO:0000313" key="5">
    <source>
        <dbReference type="WBParaSite" id="scf7180000423310.g10673"/>
    </source>
</evidence>
<dbReference type="PRINTS" id="PR01210">
    <property type="entry name" value="GGTRANSPTASE"/>
</dbReference>
<dbReference type="Gene3D" id="3.60.20.40">
    <property type="match status" value="1"/>
</dbReference>
<dbReference type="InterPro" id="IPR043137">
    <property type="entry name" value="GGT_ssub_C"/>
</dbReference>
<evidence type="ECO:0000256" key="2">
    <source>
        <dbReference type="SAM" id="MobiDB-lite"/>
    </source>
</evidence>
<dbReference type="PANTHER" id="PTHR11686:SF9">
    <property type="entry name" value="RE13973P"/>
    <property type="match status" value="1"/>
</dbReference>
<dbReference type="GO" id="GO:0036374">
    <property type="term" value="F:glutathione hydrolase activity"/>
    <property type="evidence" value="ECO:0007669"/>
    <property type="project" value="InterPro"/>
</dbReference>
<dbReference type="GO" id="GO:0005886">
    <property type="term" value="C:plasma membrane"/>
    <property type="evidence" value="ECO:0007669"/>
    <property type="project" value="TreeGrafter"/>
</dbReference>
<organism evidence="4 5">
    <name type="scientific">Meloidogyne floridensis</name>
    <dbReference type="NCBI Taxonomy" id="298350"/>
    <lineage>
        <taxon>Eukaryota</taxon>
        <taxon>Metazoa</taxon>
        <taxon>Ecdysozoa</taxon>
        <taxon>Nematoda</taxon>
        <taxon>Chromadorea</taxon>
        <taxon>Rhabditida</taxon>
        <taxon>Tylenchina</taxon>
        <taxon>Tylenchomorpha</taxon>
        <taxon>Tylenchoidea</taxon>
        <taxon>Meloidogynidae</taxon>
        <taxon>Meloidogyninae</taxon>
        <taxon>Meloidogyne</taxon>
    </lineage>
</organism>
<dbReference type="Pfam" id="PF01019">
    <property type="entry name" value="G_glu_transpept"/>
    <property type="match status" value="1"/>
</dbReference>
<protein>
    <submittedName>
        <fullName evidence="5">Gamma-glutamyltransferase</fullName>
    </submittedName>
</protein>
<feature type="binding site" evidence="1">
    <location>
        <position position="611"/>
    </location>
    <ligand>
        <name>L-glutamate</name>
        <dbReference type="ChEBI" id="CHEBI:29985"/>
    </ligand>
</feature>
<evidence type="ECO:0000313" key="4">
    <source>
        <dbReference type="Proteomes" id="UP000887560"/>
    </source>
</evidence>
<dbReference type="GO" id="GO:0006751">
    <property type="term" value="P:glutathione catabolic process"/>
    <property type="evidence" value="ECO:0007669"/>
    <property type="project" value="InterPro"/>
</dbReference>